<dbReference type="PANTHER" id="PTHR43884:SF12">
    <property type="entry name" value="ISOVALERYL-COA DEHYDROGENASE, MITOCHONDRIAL-RELATED"/>
    <property type="match status" value="1"/>
</dbReference>
<comment type="subcellular location">
    <subcellularLocation>
        <location evidence="1">Cytoplasm</location>
    </subcellularLocation>
</comment>
<keyword evidence="4" id="KW-0547">Nucleotide-binding</keyword>
<keyword evidence="3" id="KW-0288">FMN</keyword>
<reference evidence="17 18" key="1">
    <citation type="submission" date="2020-03" db="EMBL/GenBank/DDBJ databases">
        <title>Whole genome shotgun sequence of Phytohabitans houttuyneae NBRC 108639.</title>
        <authorList>
            <person name="Komaki H."/>
            <person name="Tamura T."/>
        </authorList>
    </citation>
    <scope>NUCLEOTIDE SEQUENCE [LARGE SCALE GENOMIC DNA]</scope>
    <source>
        <strain evidence="17 18">NBRC 108639</strain>
    </source>
</reference>
<dbReference type="InterPro" id="IPR006091">
    <property type="entry name" value="Acyl-CoA_Oxase/DH_mid-dom"/>
</dbReference>
<evidence type="ECO:0000256" key="3">
    <source>
        <dbReference type="ARBA" id="ARBA00022643"/>
    </source>
</evidence>
<evidence type="ECO:0000256" key="12">
    <source>
        <dbReference type="ARBA" id="ARBA00048445"/>
    </source>
</evidence>
<dbReference type="EC" id="1.14.14.21" evidence="9"/>
<evidence type="ECO:0000256" key="8">
    <source>
        <dbReference type="ARBA" id="ARBA00034317"/>
    </source>
</evidence>
<proteinExistence type="inferred from homology"/>
<comment type="caution">
    <text evidence="17">The sequence shown here is derived from an EMBL/GenBank/DDBJ whole genome shotgun (WGS) entry which is preliminary data.</text>
</comment>
<evidence type="ECO:0000256" key="4">
    <source>
        <dbReference type="ARBA" id="ARBA00022741"/>
    </source>
</evidence>
<evidence type="ECO:0000256" key="9">
    <source>
        <dbReference type="ARBA" id="ARBA00034328"/>
    </source>
</evidence>
<organism evidence="17 18">
    <name type="scientific">Phytohabitans houttuyneae</name>
    <dbReference type="NCBI Taxonomy" id="1076126"/>
    <lineage>
        <taxon>Bacteria</taxon>
        <taxon>Bacillati</taxon>
        <taxon>Actinomycetota</taxon>
        <taxon>Actinomycetes</taxon>
        <taxon>Micromonosporales</taxon>
        <taxon>Micromonosporaceae</taxon>
    </lineage>
</organism>
<dbReference type="InterPro" id="IPR013107">
    <property type="entry name" value="Acyl-CoA_DH_C"/>
</dbReference>
<keyword evidence="2" id="KW-0285">Flavoprotein</keyword>
<keyword evidence="18" id="KW-1185">Reference proteome</keyword>
<dbReference type="Pfam" id="PF02770">
    <property type="entry name" value="Acyl-CoA_dh_M"/>
    <property type="match status" value="1"/>
</dbReference>
<dbReference type="Gene3D" id="2.40.110.10">
    <property type="entry name" value="Butyryl-CoA Dehydrogenase, subunit A, domain 2"/>
    <property type="match status" value="1"/>
</dbReference>
<dbReference type="InterPro" id="IPR037069">
    <property type="entry name" value="AcylCoA_DH/ox_N_sf"/>
</dbReference>
<keyword evidence="6" id="KW-0503">Monooxygenase</keyword>
<name>A0A6V8KVR2_9ACTN</name>
<comment type="catalytic activity">
    <reaction evidence="13">
        <text>dibenzothiophene + 2 FMNH2 + 2 O2 = dibenzothiophene 5,5-dioxide + 2 FMN + 2 H2O + 2 H(+)</text>
        <dbReference type="Rhea" id="RHEA:49072"/>
        <dbReference type="ChEBI" id="CHEBI:15377"/>
        <dbReference type="ChEBI" id="CHEBI:15378"/>
        <dbReference type="ChEBI" id="CHEBI:15379"/>
        <dbReference type="ChEBI" id="CHEBI:23681"/>
        <dbReference type="ChEBI" id="CHEBI:57618"/>
        <dbReference type="ChEBI" id="CHEBI:58210"/>
        <dbReference type="ChEBI" id="CHEBI:90356"/>
        <dbReference type="EC" id="1.14.14.21"/>
    </reaction>
</comment>
<dbReference type="InterPro" id="IPR009100">
    <property type="entry name" value="AcylCoA_DH/oxidase_NM_dom_sf"/>
</dbReference>
<evidence type="ECO:0000256" key="6">
    <source>
        <dbReference type="ARBA" id="ARBA00023033"/>
    </source>
</evidence>
<evidence type="ECO:0000256" key="11">
    <source>
        <dbReference type="ARBA" id="ARBA00047859"/>
    </source>
</evidence>
<gene>
    <name evidence="17" type="ORF">Phou_101060</name>
</gene>
<evidence type="ECO:0000256" key="5">
    <source>
        <dbReference type="ARBA" id="ARBA00023002"/>
    </source>
</evidence>
<dbReference type="RefSeq" id="WP_218579633.1">
    <property type="nucleotide sequence ID" value="NZ_BAABGO010000002.1"/>
</dbReference>
<accession>A0A6V8KVR2</accession>
<comment type="catalytic activity">
    <reaction evidence="11">
        <text>dibenzothiophene + FMNH2 + O2 = dibenzothiophene 5-oxide + FMN + H2O + H(+)</text>
        <dbReference type="Rhea" id="RHEA:49076"/>
        <dbReference type="ChEBI" id="CHEBI:15377"/>
        <dbReference type="ChEBI" id="CHEBI:15378"/>
        <dbReference type="ChEBI" id="CHEBI:15379"/>
        <dbReference type="ChEBI" id="CHEBI:23681"/>
        <dbReference type="ChEBI" id="CHEBI:23683"/>
        <dbReference type="ChEBI" id="CHEBI:57618"/>
        <dbReference type="ChEBI" id="CHEBI:58210"/>
    </reaction>
</comment>
<dbReference type="InterPro" id="IPR046373">
    <property type="entry name" value="Acyl-CoA_Oxase/DH_mid-dom_sf"/>
</dbReference>
<dbReference type="GO" id="GO:0008470">
    <property type="term" value="F:3-methylbutanoyl-CoA dehydrogenase activity"/>
    <property type="evidence" value="ECO:0007669"/>
    <property type="project" value="TreeGrafter"/>
</dbReference>
<evidence type="ECO:0000313" key="17">
    <source>
        <dbReference type="EMBL" id="GFJ85926.1"/>
    </source>
</evidence>
<dbReference type="Proteomes" id="UP000482800">
    <property type="component" value="Unassembled WGS sequence"/>
</dbReference>
<evidence type="ECO:0000256" key="1">
    <source>
        <dbReference type="ARBA" id="ARBA00004496"/>
    </source>
</evidence>
<reference evidence="17 18" key="2">
    <citation type="submission" date="2020-03" db="EMBL/GenBank/DDBJ databases">
        <authorList>
            <person name="Ichikawa N."/>
            <person name="Kimura A."/>
            <person name="Kitahashi Y."/>
            <person name="Uohara A."/>
        </authorList>
    </citation>
    <scope>NUCLEOTIDE SEQUENCE [LARGE SCALE GENOMIC DNA]</scope>
    <source>
        <strain evidence="17 18">NBRC 108639</strain>
    </source>
</reference>
<dbReference type="EMBL" id="BLPF01000004">
    <property type="protein sequence ID" value="GFJ85926.1"/>
    <property type="molecule type" value="Genomic_DNA"/>
</dbReference>
<dbReference type="AlphaFoldDB" id="A0A6V8KVR2"/>
<dbReference type="InterPro" id="IPR036250">
    <property type="entry name" value="AcylCo_DH-like_C"/>
</dbReference>
<dbReference type="GO" id="GO:0050660">
    <property type="term" value="F:flavin adenine dinucleotide binding"/>
    <property type="evidence" value="ECO:0007669"/>
    <property type="project" value="InterPro"/>
</dbReference>
<comment type="pathway">
    <text evidence="7">Sulfur metabolism; dibenzothiophene degradation.</text>
</comment>
<dbReference type="Gene3D" id="1.10.540.10">
    <property type="entry name" value="Acyl-CoA dehydrogenase/oxidase, N-terminal domain"/>
    <property type="match status" value="1"/>
</dbReference>
<dbReference type="Pfam" id="PF02771">
    <property type="entry name" value="Acyl-CoA_dh_N"/>
    <property type="match status" value="1"/>
</dbReference>
<feature type="domain" description="Acyl-CoA oxidase/dehydrogenase middle" evidence="14">
    <location>
        <begin position="157"/>
        <end position="238"/>
    </location>
</feature>
<comment type="similarity">
    <text evidence="8">Belongs to the DszC flavin monooxygenase family.</text>
</comment>
<dbReference type="SUPFAM" id="SSF56645">
    <property type="entry name" value="Acyl-CoA dehydrogenase NM domain-like"/>
    <property type="match status" value="1"/>
</dbReference>
<dbReference type="Gene3D" id="1.20.140.10">
    <property type="entry name" value="Butyryl-CoA Dehydrogenase, subunit A, domain 3"/>
    <property type="match status" value="1"/>
</dbReference>
<dbReference type="GO" id="GO:0006552">
    <property type="term" value="P:L-leucine catabolic process"/>
    <property type="evidence" value="ECO:0007669"/>
    <property type="project" value="TreeGrafter"/>
</dbReference>
<feature type="domain" description="Acyl-CoA dehydrogenase C-terminal" evidence="16">
    <location>
        <begin position="264"/>
        <end position="396"/>
    </location>
</feature>
<keyword evidence="5" id="KW-0560">Oxidoreductase</keyword>
<evidence type="ECO:0000256" key="7">
    <source>
        <dbReference type="ARBA" id="ARBA00034307"/>
    </source>
</evidence>
<evidence type="ECO:0000259" key="16">
    <source>
        <dbReference type="Pfam" id="PF08028"/>
    </source>
</evidence>
<evidence type="ECO:0000256" key="13">
    <source>
        <dbReference type="ARBA" id="ARBA00049456"/>
    </source>
</evidence>
<sequence>MTTAKTLRGLLGAAIPAPTGAHFRPDELAALAALQEVLDADVAPAAAAADAAGRYPSESVAALKRSGILQSGLPEDWGGLGASHRASLEAQVRIAAADSSVAQIFKVHDELTREIFVYCPDELRPLLSARIRDGAILGLAVAESGRKVDDPWRTIATPHPDGGFTVDGEKIYTTGAAEADLIAVWAFNPAAEGVAEDFLLGLQLNLVPRDAAGVTVHRDWDMLGQRATDSGTVTFRQVRTDPALRASLPGRAPLPQNSLRYQAGFAAVLVGIGIGALSAAAPFVASRARPWPPAGVDSAAEDPVVRRLAGELAAGLAAAYALTMSAGDLLDAFERGEISRTELAVPIFAAKSAATKAALAASTDAFALMGTSATRTGTGFDRYWRDARTLALHDPVDWKHIEIGANVLSGWDPPPGIYT</sequence>
<protein>
    <recommendedName>
        <fullName evidence="10">Dibenzothiophene monooxygenase</fullName>
        <ecNumber evidence="9">1.14.14.21</ecNumber>
    </recommendedName>
</protein>
<dbReference type="SUPFAM" id="SSF47203">
    <property type="entry name" value="Acyl-CoA dehydrogenase C-terminal domain-like"/>
    <property type="match status" value="1"/>
</dbReference>
<evidence type="ECO:0000256" key="2">
    <source>
        <dbReference type="ARBA" id="ARBA00022630"/>
    </source>
</evidence>
<feature type="domain" description="Acyl-CoA dehydrogenase/oxidase N-terminal" evidence="15">
    <location>
        <begin position="26"/>
        <end position="122"/>
    </location>
</feature>
<dbReference type="GO" id="GO:0005737">
    <property type="term" value="C:cytoplasm"/>
    <property type="evidence" value="ECO:0007669"/>
    <property type="project" value="UniProtKB-SubCell"/>
</dbReference>
<dbReference type="PIRSF" id="PIRSF016578">
    <property type="entry name" value="HsaA"/>
    <property type="match status" value="1"/>
</dbReference>
<evidence type="ECO:0000313" key="18">
    <source>
        <dbReference type="Proteomes" id="UP000482800"/>
    </source>
</evidence>
<dbReference type="Pfam" id="PF08028">
    <property type="entry name" value="Acyl-CoA_dh_2"/>
    <property type="match status" value="1"/>
</dbReference>
<evidence type="ECO:0000256" key="10">
    <source>
        <dbReference type="ARBA" id="ARBA00034345"/>
    </source>
</evidence>
<dbReference type="GO" id="GO:0004497">
    <property type="term" value="F:monooxygenase activity"/>
    <property type="evidence" value="ECO:0007669"/>
    <property type="project" value="UniProtKB-KW"/>
</dbReference>
<dbReference type="InterPro" id="IPR013786">
    <property type="entry name" value="AcylCoA_DH/ox_N"/>
</dbReference>
<dbReference type="PANTHER" id="PTHR43884">
    <property type="entry name" value="ACYL-COA DEHYDROGENASE"/>
    <property type="match status" value="1"/>
</dbReference>
<evidence type="ECO:0000259" key="14">
    <source>
        <dbReference type="Pfam" id="PF02770"/>
    </source>
</evidence>
<comment type="catalytic activity">
    <reaction evidence="12">
        <text>dibenzothiophene 5-oxide + FMNH2 + O2 = dibenzothiophene 5,5-dioxide + FMN + H2O + H(+)</text>
        <dbReference type="Rhea" id="RHEA:49080"/>
        <dbReference type="ChEBI" id="CHEBI:15377"/>
        <dbReference type="ChEBI" id="CHEBI:15378"/>
        <dbReference type="ChEBI" id="CHEBI:15379"/>
        <dbReference type="ChEBI" id="CHEBI:23683"/>
        <dbReference type="ChEBI" id="CHEBI:57618"/>
        <dbReference type="ChEBI" id="CHEBI:58210"/>
        <dbReference type="ChEBI" id="CHEBI:90356"/>
    </reaction>
</comment>
<evidence type="ECO:0000259" key="15">
    <source>
        <dbReference type="Pfam" id="PF02771"/>
    </source>
</evidence>